<dbReference type="RefSeq" id="WP_264809995.1">
    <property type="nucleotide sequence ID" value="NZ_CP110226.1"/>
</dbReference>
<organism evidence="4 5">
    <name type="scientific">Algoriphagus halophytocola</name>
    <dbReference type="NCBI Taxonomy" id="2991499"/>
    <lineage>
        <taxon>Bacteria</taxon>
        <taxon>Pseudomonadati</taxon>
        <taxon>Bacteroidota</taxon>
        <taxon>Cytophagia</taxon>
        <taxon>Cytophagales</taxon>
        <taxon>Cyclobacteriaceae</taxon>
        <taxon>Algoriphagus</taxon>
    </lineage>
</organism>
<proteinExistence type="predicted"/>
<reference evidence="4" key="1">
    <citation type="submission" date="2022-10" db="EMBL/GenBank/DDBJ databases">
        <title>Algoriphagus sp. a novel bacteria isolate from halophytes salicornia europaea.</title>
        <authorList>
            <person name="Peng Y."/>
            <person name="Jiang L."/>
            <person name="Lee J."/>
        </authorList>
    </citation>
    <scope>NUCLEOTIDE SEQUENCE</scope>
    <source>
        <strain evidence="4">TR-M5</strain>
    </source>
</reference>
<dbReference type="Proteomes" id="UP001163156">
    <property type="component" value="Chromosome"/>
</dbReference>
<keyword evidence="1 4" id="KW-0808">Transferase</keyword>
<dbReference type="Gene3D" id="3.40.630.30">
    <property type="match status" value="1"/>
</dbReference>
<dbReference type="Pfam" id="PF13508">
    <property type="entry name" value="Acetyltransf_7"/>
    <property type="match status" value="1"/>
</dbReference>
<protein>
    <submittedName>
        <fullName evidence="4">GNAT family N-acetyltransferase</fullName>
        <ecNumber evidence="4">2.3.1.-</ecNumber>
    </submittedName>
</protein>
<dbReference type="PANTHER" id="PTHR43800">
    <property type="entry name" value="PEPTIDYL-LYSINE N-ACETYLTRANSFERASE YJAB"/>
    <property type="match status" value="1"/>
</dbReference>
<evidence type="ECO:0000256" key="2">
    <source>
        <dbReference type="ARBA" id="ARBA00023315"/>
    </source>
</evidence>
<dbReference type="PANTHER" id="PTHR43800:SF1">
    <property type="entry name" value="PEPTIDYL-LYSINE N-ACETYLTRANSFERASE YJAB"/>
    <property type="match status" value="1"/>
</dbReference>
<dbReference type="EMBL" id="CP110226">
    <property type="protein sequence ID" value="UZD23453.1"/>
    <property type="molecule type" value="Genomic_DNA"/>
</dbReference>
<sequence length="145" mass="16333">MTYQVNSLERNDYVELLELWEASVRASHDFLQESDIMYFKPLILNTYFDAVALRGVKGATGEILGFLGVADQNLEMLFVHPDAMGKGIGRCLLSYAVSELEVKKVDVNEQNPLALAFYQRFGFKVIGRSELDGTGKPYPILHLEL</sequence>
<keyword evidence="5" id="KW-1185">Reference proteome</keyword>
<name>A0ABY6MI31_9BACT</name>
<evidence type="ECO:0000259" key="3">
    <source>
        <dbReference type="PROSITE" id="PS51186"/>
    </source>
</evidence>
<dbReference type="CDD" id="cd04301">
    <property type="entry name" value="NAT_SF"/>
    <property type="match status" value="1"/>
</dbReference>
<dbReference type="PROSITE" id="PS51186">
    <property type="entry name" value="GNAT"/>
    <property type="match status" value="1"/>
</dbReference>
<evidence type="ECO:0000313" key="5">
    <source>
        <dbReference type="Proteomes" id="UP001163156"/>
    </source>
</evidence>
<dbReference type="InterPro" id="IPR000182">
    <property type="entry name" value="GNAT_dom"/>
</dbReference>
<feature type="domain" description="N-acetyltransferase" evidence="3">
    <location>
        <begin position="14"/>
        <end position="145"/>
    </location>
</feature>
<evidence type="ECO:0000313" key="4">
    <source>
        <dbReference type="EMBL" id="UZD23453.1"/>
    </source>
</evidence>
<accession>A0ABY6MI31</accession>
<dbReference type="GO" id="GO:0016746">
    <property type="term" value="F:acyltransferase activity"/>
    <property type="evidence" value="ECO:0007669"/>
    <property type="project" value="UniProtKB-KW"/>
</dbReference>
<dbReference type="SUPFAM" id="SSF55729">
    <property type="entry name" value="Acyl-CoA N-acyltransferases (Nat)"/>
    <property type="match status" value="1"/>
</dbReference>
<dbReference type="InterPro" id="IPR016181">
    <property type="entry name" value="Acyl_CoA_acyltransferase"/>
</dbReference>
<keyword evidence="2 4" id="KW-0012">Acyltransferase</keyword>
<gene>
    <name evidence="4" type="ORF">OM944_02960</name>
</gene>
<dbReference type="EC" id="2.3.1.-" evidence="4"/>
<evidence type="ECO:0000256" key="1">
    <source>
        <dbReference type="ARBA" id="ARBA00022679"/>
    </source>
</evidence>